<name>A0A640WDV9_9GAMM</name>
<dbReference type="AlphaFoldDB" id="A0A640WDV9"/>
<accession>A0A640WDV9</accession>
<dbReference type="PANTHER" id="PTHR10362">
    <property type="entry name" value="HISTIDINE AMMONIA-LYASE"/>
    <property type="match status" value="1"/>
</dbReference>
<reference evidence="1 2" key="1">
    <citation type="submission" date="2019-08" db="EMBL/GenBank/DDBJ databases">
        <title>Bioinformatics analysis of the strain L3 and L5.</title>
        <authorList>
            <person name="Li X."/>
        </authorList>
    </citation>
    <scope>NUCLEOTIDE SEQUENCE [LARGE SCALE GENOMIC DNA]</scope>
    <source>
        <strain evidence="1 2">L3</strain>
    </source>
</reference>
<dbReference type="CDD" id="cd00332">
    <property type="entry name" value="PAL-HAL"/>
    <property type="match status" value="1"/>
</dbReference>
<proteinExistence type="predicted"/>
<evidence type="ECO:0000313" key="2">
    <source>
        <dbReference type="Proteomes" id="UP000466024"/>
    </source>
</evidence>
<dbReference type="InterPro" id="IPR001106">
    <property type="entry name" value="Aromatic_Lyase"/>
</dbReference>
<dbReference type="RefSeq" id="WP_149435366.1">
    <property type="nucleotide sequence ID" value="NZ_VTPX01000005.1"/>
</dbReference>
<dbReference type="Gene3D" id="1.10.275.10">
    <property type="entry name" value="Fumarase/aspartase (N-terminal domain)"/>
    <property type="match status" value="1"/>
</dbReference>
<keyword evidence="1" id="KW-0456">Lyase</keyword>
<dbReference type="Gene3D" id="1.20.200.10">
    <property type="entry name" value="Fumarase/aspartase (Central domain)"/>
    <property type="match status" value="1"/>
</dbReference>
<comment type="caution">
    <text evidence="1">The sequence shown here is derived from an EMBL/GenBank/DDBJ whole genome shotgun (WGS) entry which is preliminary data.</text>
</comment>
<gene>
    <name evidence="1" type="ORF">F0A16_10560</name>
</gene>
<dbReference type="InterPro" id="IPR024083">
    <property type="entry name" value="Fumarase/histidase_N"/>
</dbReference>
<dbReference type="SUPFAM" id="SSF48557">
    <property type="entry name" value="L-aspartase-like"/>
    <property type="match status" value="1"/>
</dbReference>
<keyword evidence="2" id="KW-1185">Reference proteome</keyword>
<dbReference type="InterPro" id="IPR008948">
    <property type="entry name" value="L-Aspartase-like"/>
</dbReference>
<dbReference type="GO" id="GO:0016841">
    <property type="term" value="F:ammonia-lyase activity"/>
    <property type="evidence" value="ECO:0007669"/>
    <property type="project" value="UniProtKB-ARBA"/>
</dbReference>
<protein>
    <submittedName>
        <fullName evidence="1">Aromatic amino acid lyase</fullName>
    </submittedName>
</protein>
<dbReference type="EMBL" id="VTPX01000005">
    <property type="protein sequence ID" value="KAA0018163.1"/>
    <property type="molecule type" value="Genomic_DNA"/>
</dbReference>
<evidence type="ECO:0000313" key="1">
    <source>
        <dbReference type="EMBL" id="KAA0018163.1"/>
    </source>
</evidence>
<sequence>MSSFASAPSYRLLPDTLPLDVDDVAAIACGKAWLTVSPEIESRLAAARWVVERSVAEQLPTYGLTTGLGAGVDTTLDADDLVAFQNRVPLARSVAVGDSVPREAVRAMMVARACGLAAGGSGVSPIVLTRLIDAINAGFHPVIPRHGSLGAADLAQLAQMTRALMGDGRVEWQGQVLDAGEALARAGLVPLELGPRDGHALVAANSFSVGQACLRLADIGRLLDWSCLAAALNCEGFRANTNAFDERAMAVRPAFGQRQAASRLLAHLRGGELMAEGTARKLQDPLSYRCLPQILGAVMHALDEAREATRIELASGGDNPVILADEALVLPNGNFDTTAFTLSWARLALAIAQSANATAHRIMKLMSPHDSGLPRFLTPLGQSRTGFATVQKTVSMLEAEIRHFAAPMPMSAIPVADGVEDHASLAPSTLANVAEVVERMRWLVSIELVVSAQAVDLRSASNALGHGTRKALAFVREHVAALHEDRPHNCDFETINRLITKQISPTADLDP</sequence>
<dbReference type="Pfam" id="PF00221">
    <property type="entry name" value="Lyase_aromatic"/>
    <property type="match status" value="1"/>
</dbReference>
<dbReference type="Proteomes" id="UP000466024">
    <property type="component" value="Unassembled WGS sequence"/>
</dbReference>
<organism evidence="1 2">
    <name type="scientific">Salinicola corii</name>
    <dbReference type="NCBI Taxonomy" id="2606937"/>
    <lineage>
        <taxon>Bacteria</taxon>
        <taxon>Pseudomonadati</taxon>
        <taxon>Pseudomonadota</taxon>
        <taxon>Gammaproteobacteria</taxon>
        <taxon>Oceanospirillales</taxon>
        <taxon>Halomonadaceae</taxon>
        <taxon>Salinicola</taxon>
    </lineage>
</organism>